<gene>
    <name evidence="2" type="ORF">HPULCUR_004065</name>
</gene>
<comment type="caution">
    <text evidence="2">The sequence shown here is derived from an EMBL/GenBank/DDBJ whole genome shotgun (WGS) entry which is preliminary data.</text>
</comment>
<evidence type="ECO:0000313" key="3">
    <source>
        <dbReference type="Proteomes" id="UP001476247"/>
    </source>
</evidence>
<reference evidence="2 3" key="1">
    <citation type="submission" date="2024-04" db="EMBL/GenBank/DDBJ databases">
        <title>genome sequences of Mucor flavus KT1a and Helicostylum pulchrum KT1b strains isolation_sourced from the surface of a dry-aged beef.</title>
        <authorList>
            <person name="Toyotome T."/>
            <person name="Hosono M."/>
            <person name="Torimaru M."/>
            <person name="Fukuda K."/>
            <person name="Mikami N."/>
        </authorList>
    </citation>
    <scope>NUCLEOTIDE SEQUENCE [LARGE SCALE GENOMIC DNA]</scope>
    <source>
        <strain evidence="2 3">KT1b</strain>
    </source>
</reference>
<name>A0ABP9XV46_9FUNG</name>
<protein>
    <submittedName>
        <fullName evidence="2">Uncharacterized protein</fullName>
    </submittedName>
</protein>
<evidence type="ECO:0000256" key="1">
    <source>
        <dbReference type="SAM" id="MobiDB-lite"/>
    </source>
</evidence>
<accession>A0ABP9XV46</accession>
<feature type="region of interest" description="Disordered" evidence="1">
    <location>
        <begin position="58"/>
        <end position="77"/>
    </location>
</feature>
<proteinExistence type="predicted"/>
<keyword evidence="3" id="KW-1185">Reference proteome</keyword>
<dbReference type="Proteomes" id="UP001476247">
    <property type="component" value="Unassembled WGS sequence"/>
</dbReference>
<dbReference type="EMBL" id="BAABUJ010000010">
    <property type="protein sequence ID" value="GAA5798660.1"/>
    <property type="molecule type" value="Genomic_DNA"/>
</dbReference>
<organism evidence="2 3">
    <name type="scientific">Helicostylum pulchrum</name>
    <dbReference type="NCBI Taxonomy" id="562976"/>
    <lineage>
        <taxon>Eukaryota</taxon>
        <taxon>Fungi</taxon>
        <taxon>Fungi incertae sedis</taxon>
        <taxon>Mucoromycota</taxon>
        <taxon>Mucoromycotina</taxon>
        <taxon>Mucoromycetes</taxon>
        <taxon>Mucorales</taxon>
        <taxon>Mucorineae</taxon>
        <taxon>Mucoraceae</taxon>
        <taxon>Helicostylum</taxon>
    </lineage>
</organism>
<sequence>MIMVAESSALLKSIEKSHDENKMIAGKAKLETYLEESVDVKLPWGYLSDVDDIKLSSSPFRPSSECSHDEDLGDTLV</sequence>
<evidence type="ECO:0000313" key="2">
    <source>
        <dbReference type="EMBL" id="GAA5798660.1"/>
    </source>
</evidence>